<evidence type="ECO:0000256" key="1">
    <source>
        <dbReference type="SAM" id="MobiDB-lite"/>
    </source>
</evidence>
<evidence type="ECO:0000313" key="2">
    <source>
        <dbReference type="Ensembl" id="ENSPLOP00000017336.1"/>
    </source>
</evidence>
<dbReference type="Ensembl" id="ENSPLOT00000019199.1">
    <property type="protein sequence ID" value="ENSPLOP00000017336.1"/>
    <property type="gene ID" value="ENSPLOG00000012697.1"/>
</dbReference>
<dbReference type="Proteomes" id="UP000694399">
    <property type="component" value="Chromosome C2"/>
</dbReference>
<keyword evidence="3" id="KW-1185">Reference proteome</keyword>
<protein>
    <submittedName>
        <fullName evidence="2">Uncharacterized protein</fullName>
    </submittedName>
</protein>
<reference evidence="2" key="1">
    <citation type="journal article" date="2019" name="bioRxiv">
        <title>Long live the king: chromosome-level assembly of the lion (Panthera leo) using linked-read, Hi-C, and long read data.</title>
        <authorList>
            <person name="Armstrong E.E."/>
            <person name="Taylor R.W."/>
            <person name="Miller D.E."/>
            <person name="Kaelin C."/>
            <person name="Barsh G."/>
            <person name="Hadly E.A."/>
            <person name="Petrov D."/>
        </authorList>
    </citation>
    <scope>NUCLEOTIDE SEQUENCE [LARGE SCALE GENOMIC DNA]</scope>
</reference>
<evidence type="ECO:0000313" key="3">
    <source>
        <dbReference type="Proteomes" id="UP000694399"/>
    </source>
</evidence>
<sequence length="112" mass="12467">VVVGGATAFPFHSRSVLWGPAESPAVRTTSEPRRSSSSAHRHLSRRNGLAKLCQSRMALSGTRPFWASWVAVSKTQARGRSGLWPLSLLAERTRSVCGRRCWLKPLLRRRDS</sequence>
<accession>A0A8C8XC42</accession>
<feature type="region of interest" description="Disordered" evidence="1">
    <location>
        <begin position="22"/>
        <end position="47"/>
    </location>
</feature>
<dbReference type="GeneTree" id="ENSGT00910000148484"/>
<dbReference type="AlphaFoldDB" id="A0A8C8XC42"/>
<organism evidence="2 3">
    <name type="scientific">Panthera leo</name>
    <name type="common">Lion</name>
    <dbReference type="NCBI Taxonomy" id="9689"/>
    <lineage>
        <taxon>Eukaryota</taxon>
        <taxon>Metazoa</taxon>
        <taxon>Chordata</taxon>
        <taxon>Craniata</taxon>
        <taxon>Vertebrata</taxon>
        <taxon>Euteleostomi</taxon>
        <taxon>Mammalia</taxon>
        <taxon>Eutheria</taxon>
        <taxon>Laurasiatheria</taxon>
        <taxon>Carnivora</taxon>
        <taxon>Feliformia</taxon>
        <taxon>Felidae</taxon>
        <taxon>Pantherinae</taxon>
        <taxon>Panthera</taxon>
    </lineage>
</organism>
<reference evidence="2" key="3">
    <citation type="submission" date="2025-09" db="UniProtKB">
        <authorList>
            <consortium name="Ensembl"/>
        </authorList>
    </citation>
    <scope>IDENTIFICATION</scope>
</reference>
<reference evidence="2" key="2">
    <citation type="submission" date="2025-08" db="UniProtKB">
        <authorList>
            <consortium name="Ensembl"/>
        </authorList>
    </citation>
    <scope>IDENTIFICATION</scope>
</reference>
<name>A0A8C8XC42_PANLE</name>
<proteinExistence type="predicted"/>